<dbReference type="SMART" id="SM00944">
    <property type="entry name" value="Pro-kuma_activ"/>
    <property type="match status" value="1"/>
</dbReference>
<evidence type="ECO:0000313" key="3">
    <source>
        <dbReference type="EMBL" id="RPA99115.1"/>
    </source>
</evidence>
<dbReference type="GO" id="GO:0004175">
    <property type="term" value="F:endopeptidase activity"/>
    <property type="evidence" value="ECO:0007669"/>
    <property type="project" value="TreeGrafter"/>
</dbReference>
<dbReference type="GO" id="GO:0006508">
    <property type="term" value="P:proteolysis"/>
    <property type="evidence" value="ECO:0007669"/>
    <property type="project" value="TreeGrafter"/>
</dbReference>
<dbReference type="Pfam" id="PF09286">
    <property type="entry name" value="Pro-kuma_activ"/>
    <property type="match status" value="1"/>
</dbReference>
<dbReference type="InterPro" id="IPR015366">
    <property type="entry name" value="S53_propep"/>
</dbReference>
<keyword evidence="4" id="KW-1185">Reference proteome</keyword>
<gene>
    <name evidence="3" type="ORF">L873DRAFT_1807356</name>
</gene>
<dbReference type="Proteomes" id="UP000276215">
    <property type="component" value="Unassembled WGS sequence"/>
</dbReference>
<dbReference type="GO" id="GO:0008240">
    <property type="term" value="F:tripeptidyl-peptidase activity"/>
    <property type="evidence" value="ECO:0007669"/>
    <property type="project" value="TreeGrafter"/>
</dbReference>
<evidence type="ECO:0000256" key="1">
    <source>
        <dbReference type="SAM" id="SignalP"/>
    </source>
</evidence>
<evidence type="ECO:0000313" key="4">
    <source>
        <dbReference type="Proteomes" id="UP000276215"/>
    </source>
</evidence>
<feature type="chain" id="PRO_5017999933" description="Peptidase S53 activation domain-containing protein" evidence="1">
    <location>
        <begin position="19"/>
        <end position="203"/>
    </location>
</feature>
<proteinExistence type="predicted"/>
<dbReference type="EMBL" id="ML120390">
    <property type="protein sequence ID" value="RPA99115.1"/>
    <property type="molecule type" value="Genomic_DNA"/>
</dbReference>
<name>A0A3N4JLJ7_9PEZI</name>
<feature type="domain" description="Peptidase S53 activation" evidence="2">
    <location>
        <begin position="39"/>
        <end position="184"/>
    </location>
</feature>
<evidence type="ECO:0000259" key="2">
    <source>
        <dbReference type="SMART" id="SM00944"/>
    </source>
</evidence>
<dbReference type="OrthoDB" id="409122at2759"/>
<accession>A0A3N4JLJ7</accession>
<dbReference type="InterPro" id="IPR050819">
    <property type="entry name" value="Tripeptidyl-peptidase_I"/>
</dbReference>
<sequence length="203" mass="23943">MRLLKPLTPLLFLPVVHAVIWLRTLTYEPFDTLSAPPFPWEELRGNEVPPGTKITLHMPLAYADLESYERRLLTSNDPDDLDYGKYMTPEEVDRMLGPTNETYETVMAWLKLFGIPREDEELKLEYDWLTLKTTVGKAEELLKAKFRWYVNRRNRNQITLRCLEYSLPKELKGMIRFVQPTTLFATRLRPEDRKELQGFHGIL</sequence>
<dbReference type="AlphaFoldDB" id="A0A3N4JLJ7"/>
<organism evidence="3 4">
    <name type="scientific">Choiromyces venosus 120613-1</name>
    <dbReference type="NCBI Taxonomy" id="1336337"/>
    <lineage>
        <taxon>Eukaryota</taxon>
        <taxon>Fungi</taxon>
        <taxon>Dikarya</taxon>
        <taxon>Ascomycota</taxon>
        <taxon>Pezizomycotina</taxon>
        <taxon>Pezizomycetes</taxon>
        <taxon>Pezizales</taxon>
        <taxon>Tuberaceae</taxon>
        <taxon>Choiromyces</taxon>
    </lineage>
</organism>
<reference evidence="3 4" key="1">
    <citation type="journal article" date="2018" name="Nat. Ecol. Evol.">
        <title>Pezizomycetes genomes reveal the molecular basis of ectomycorrhizal truffle lifestyle.</title>
        <authorList>
            <person name="Murat C."/>
            <person name="Payen T."/>
            <person name="Noel B."/>
            <person name="Kuo A."/>
            <person name="Morin E."/>
            <person name="Chen J."/>
            <person name="Kohler A."/>
            <person name="Krizsan K."/>
            <person name="Balestrini R."/>
            <person name="Da Silva C."/>
            <person name="Montanini B."/>
            <person name="Hainaut M."/>
            <person name="Levati E."/>
            <person name="Barry K.W."/>
            <person name="Belfiori B."/>
            <person name="Cichocki N."/>
            <person name="Clum A."/>
            <person name="Dockter R.B."/>
            <person name="Fauchery L."/>
            <person name="Guy J."/>
            <person name="Iotti M."/>
            <person name="Le Tacon F."/>
            <person name="Lindquist E.A."/>
            <person name="Lipzen A."/>
            <person name="Malagnac F."/>
            <person name="Mello A."/>
            <person name="Molinier V."/>
            <person name="Miyauchi S."/>
            <person name="Poulain J."/>
            <person name="Riccioni C."/>
            <person name="Rubini A."/>
            <person name="Sitrit Y."/>
            <person name="Splivallo R."/>
            <person name="Traeger S."/>
            <person name="Wang M."/>
            <person name="Zifcakova L."/>
            <person name="Wipf D."/>
            <person name="Zambonelli A."/>
            <person name="Paolocci F."/>
            <person name="Nowrousian M."/>
            <person name="Ottonello S."/>
            <person name="Baldrian P."/>
            <person name="Spatafora J.W."/>
            <person name="Henrissat B."/>
            <person name="Nagy L.G."/>
            <person name="Aury J.M."/>
            <person name="Wincker P."/>
            <person name="Grigoriev I.V."/>
            <person name="Bonfante P."/>
            <person name="Martin F.M."/>
        </authorList>
    </citation>
    <scope>NUCLEOTIDE SEQUENCE [LARGE SCALE GENOMIC DNA]</scope>
    <source>
        <strain evidence="3 4">120613-1</strain>
    </source>
</reference>
<keyword evidence="1" id="KW-0732">Signal</keyword>
<dbReference type="PANTHER" id="PTHR14218:SF15">
    <property type="entry name" value="TRIPEPTIDYL-PEPTIDASE 1"/>
    <property type="match status" value="1"/>
</dbReference>
<dbReference type="PANTHER" id="PTHR14218">
    <property type="entry name" value="PROTEASE S8 TRIPEPTIDYL PEPTIDASE I CLN2"/>
    <property type="match status" value="1"/>
</dbReference>
<feature type="signal peptide" evidence="1">
    <location>
        <begin position="1"/>
        <end position="18"/>
    </location>
</feature>
<protein>
    <recommendedName>
        <fullName evidence="2">Peptidase S53 activation domain-containing protein</fullName>
    </recommendedName>
</protein>
<dbReference type="CDD" id="cd11377">
    <property type="entry name" value="Pro-peptidase_S53"/>
    <property type="match status" value="1"/>
</dbReference>
<dbReference type="SUPFAM" id="SSF54897">
    <property type="entry name" value="Protease propeptides/inhibitors"/>
    <property type="match status" value="1"/>
</dbReference>